<dbReference type="EMBL" id="MT141614">
    <property type="protein sequence ID" value="QJA68409.1"/>
    <property type="molecule type" value="Genomic_DNA"/>
</dbReference>
<protein>
    <submittedName>
        <fullName evidence="1">Uncharacterized protein</fullName>
    </submittedName>
</protein>
<organism evidence="1">
    <name type="scientific">viral metagenome</name>
    <dbReference type="NCBI Taxonomy" id="1070528"/>
    <lineage>
        <taxon>unclassified sequences</taxon>
        <taxon>metagenomes</taxon>
        <taxon>organismal metagenomes</taxon>
    </lineage>
</organism>
<dbReference type="AlphaFoldDB" id="A0A6M3JDZ2"/>
<dbReference type="EMBL" id="MT142550">
    <property type="protein sequence ID" value="QJA85051.1"/>
    <property type="molecule type" value="Genomic_DNA"/>
</dbReference>
<reference evidence="1" key="1">
    <citation type="submission" date="2020-03" db="EMBL/GenBank/DDBJ databases">
        <title>The deep terrestrial virosphere.</title>
        <authorList>
            <person name="Holmfeldt K."/>
            <person name="Nilsson E."/>
            <person name="Simone D."/>
            <person name="Lopez-Fernandez M."/>
            <person name="Wu X."/>
            <person name="de Brujin I."/>
            <person name="Lundin D."/>
            <person name="Andersson A."/>
            <person name="Bertilsson S."/>
            <person name="Dopson M."/>
        </authorList>
    </citation>
    <scope>NUCLEOTIDE SEQUENCE</scope>
    <source>
        <strain evidence="1">MM415A06864</strain>
        <strain evidence="2">MM415B02291</strain>
    </source>
</reference>
<sequence>MNGELFGTYIDSFGDRCVFPPKFRSSRVILVIETVTCEGRGTDEAPSWKMKTYTDLDGNILAQTRPGVE</sequence>
<proteinExistence type="predicted"/>
<gene>
    <name evidence="1" type="ORF">MM415A06864_0010</name>
    <name evidence="2" type="ORF">MM415B02291_0019</name>
</gene>
<name>A0A6M3JDZ2_9ZZZZ</name>
<evidence type="ECO:0000313" key="2">
    <source>
        <dbReference type="EMBL" id="QJA85051.1"/>
    </source>
</evidence>
<accession>A0A6M3JDZ2</accession>
<evidence type="ECO:0000313" key="1">
    <source>
        <dbReference type="EMBL" id="QJA68409.1"/>
    </source>
</evidence>